<gene>
    <name evidence="4" type="ORF">Fcan01_07480</name>
</gene>
<organism evidence="4 5">
    <name type="scientific">Folsomia candida</name>
    <name type="common">Springtail</name>
    <dbReference type="NCBI Taxonomy" id="158441"/>
    <lineage>
        <taxon>Eukaryota</taxon>
        <taxon>Metazoa</taxon>
        <taxon>Ecdysozoa</taxon>
        <taxon>Arthropoda</taxon>
        <taxon>Hexapoda</taxon>
        <taxon>Collembola</taxon>
        <taxon>Entomobryomorpha</taxon>
        <taxon>Isotomoidea</taxon>
        <taxon>Isotomidae</taxon>
        <taxon>Proisotominae</taxon>
        <taxon>Folsomia</taxon>
    </lineage>
</organism>
<protein>
    <submittedName>
        <fullName evidence="4">Inhibitor of growth protein 4</fullName>
    </submittedName>
</protein>
<proteinExistence type="predicted"/>
<accession>A0A226ELM3</accession>
<feature type="compositionally biased region" description="Polar residues" evidence="2">
    <location>
        <begin position="246"/>
        <end position="263"/>
    </location>
</feature>
<dbReference type="Proteomes" id="UP000198287">
    <property type="component" value="Unassembled WGS sequence"/>
</dbReference>
<dbReference type="InterPro" id="IPR028651">
    <property type="entry name" value="ING_fam"/>
</dbReference>
<evidence type="ECO:0000259" key="3">
    <source>
        <dbReference type="SMART" id="SM01408"/>
    </source>
</evidence>
<evidence type="ECO:0000313" key="5">
    <source>
        <dbReference type="Proteomes" id="UP000198287"/>
    </source>
</evidence>
<feature type="compositionally biased region" description="Low complexity" evidence="2">
    <location>
        <begin position="163"/>
        <end position="174"/>
    </location>
</feature>
<dbReference type="PANTHER" id="PTHR10333:SF42">
    <property type="entry name" value="INHIBITOR OF GROWTH PROTEIN 5"/>
    <property type="match status" value="1"/>
</dbReference>
<evidence type="ECO:0000256" key="1">
    <source>
        <dbReference type="ARBA" id="ARBA00022853"/>
    </source>
</evidence>
<dbReference type="OrthoDB" id="5411773at2759"/>
<dbReference type="Pfam" id="PF12998">
    <property type="entry name" value="ING"/>
    <property type="match status" value="1"/>
</dbReference>
<dbReference type="GO" id="GO:0005634">
    <property type="term" value="C:nucleus"/>
    <property type="evidence" value="ECO:0007669"/>
    <property type="project" value="TreeGrafter"/>
</dbReference>
<dbReference type="Gene3D" id="6.10.140.1740">
    <property type="match status" value="1"/>
</dbReference>
<name>A0A226ELM3_FOLCA</name>
<feature type="region of interest" description="Disordered" evidence="2">
    <location>
        <begin position="110"/>
        <end position="286"/>
    </location>
</feature>
<feature type="domain" description="Inhibitor of growth protein N-terminal histone-binding" evidence="3">
    <location>
        <begin position="6"/>
        <end position="107"/>
    </location>
</feature>
<dbReference type="GO" id="GO:0006355">
    <property type="term" value="P:regulation of DNA-templated transcription"/>
    <property type="evidence" value="ECO:0007669"/>
    <property type="project" value="TreeGrafter"/>
</dbReference>
<evidence type="ECO:0000256" key="2">
    <source>
        <dbReference type="SAM" id="MobiDB-lite"/>
    </source>
</evidence>
<dbReference type="InterPro" id="IPR024610">
    <property type="entry name" value="ING_N_histone-binding"/>
</dbReference>
<dbReference type="AlphaFoldDB" id="A0A226ELM3"/>
<feature type="compositionally biased region" description="Polar residues" evidence="2">
    <location>
        <begin position="152"/>
        <end position="162"/>
    </location>
</feature>
<feature type="compositionally biased region" description="Polar residues" evidence="2">
    <location>
        <begin position="119"/>
        <end position="143"/>
    </location>
</feature>
<feature type="compositionally biased region" description="Acidic residues" evidence="2">
    <location>
        <begin position="270"/>
        <end position="283"/>
    </location>
</feature>
<feature type="compositionally biased region" description="Acidic residues" evidence="2">
    <location>
        <begin position="221"/>
        <end position="245"/>
    </location>
</feature>
<keyword evidence="1" id="KW-0156">Chromatin regulator</keyword>
<reference evidence="4 5" key="1">
    <citation type="submission" date="2015-12" db="EMBL/GenBank/DDBJ databases">
        <title>The genome of Folsomia candida.</title>
        <authorList>
            <person name="Faddeeva A."/>
            <person name="Derks M.F."/>
            <person name="Anvar Y."/>
            <person name="Smit S."/>
            <person name="Van Straalen N."/>
            <person name="Roelofs D."/>
        </authorList>
    </citation>
    <scope>NUCLEOTIDE SEQUENCE [LARGE SCALE GENOMIC DNA]</scope>
    <source>
        <strain evidence="4 5">VU population</strain>
        <tissue evidence="4">Whole body</tissue>
    </source>
</reference>
<evidence type="ECO:0000313" key="4">
    <source>
        <dbReference type="EMBL" id="OXA58037.1"/>
    </source>
</evidence>
<keyword evidence="5" id="KW-1185">Reference proteome</keyword>
<dbReference type="OMA" id="QLCEEQM"/>
<comment type="caution">
    <text evidence="4">The sequence shown here is derived from an EMBL/GenBank/DDBJ whole genome shotgun (WGS) entry which is preliminary data.</text>
</comment>
<dbReference type="CDD" id="cd16859">
    <property type="entry name" value="ING_ING4_5"/>
    <property type="match status" value="1"/>
</dbReference>
<dbReference type="EMBL" id="LNIX01000003">
    <property type="protein sequence ID" value="OXA58037.1"/>
    <property type="molecule type" value="Genomic_DNA"/>
</dbReference>
<dbReference type="SMART" id="SM01408">
    <property type="entry name" value="ING"/>
    <property type="match status" value="1"/>
</dbReference>
<dbReference type="GO" id="GO:0006325">
    <property type="term" value="P:chromatin organization"/>
    <property type="evidence" value="ECO:0007669"/>
    <property type="project" value="UniProtKB-KW"/>
</dbReference>
<dbReference type="STRING" id="158441.A0A226ELM3"/>
<feature type="compositionally biased region" description="Low complexity" evidence="2">
    <location>
        <begin position="210"/>
        <end position="220"/>
    </location>
</feature>
<sequence length="532" mass="60732">MTTAIYLEHYLESLESLPVELQRNFILMRDLDERAQRVMHDIDQHGDDYLKLARTGNSEKKKELSSKIQKLYSKAKEYADDKVQLAIQTYELVDKHIRRLDSDLARFESEIKNGGGSGQSASSPREEQPQSTASKPSPRQRPNSLHLAHPTRNYSDSASTQPSGGSRNNNTTSNQRLDRNSNCTQPKPNDKHNNTNDPPILVSLDPPAQQNSNQTNSSSSSDDEDGGDQDEESDSTESISTDESDYNNQSPVRRRTPSQQGSNAHKEVDEEKEVQEDEEDVQEQEVLIHDWPVGRPLPYPQWDQRPPKVVHFENVLEYEAFAGLVELVSQRVVSGHKYNTVDNFISCFALVMKLILFTSTIGKFVQNDDGTNKKEYEYTHLAKLKYINWTITDTKKGKVTSHSSLIFIDRPFLSGLDCAERRNLVYDFKSVLKRDPKGQPISGLYFPLTKTNVKKTMTIFFMENNNRVNVRLNVSRNVKETREIQLCEEQMGLKRGKLTQTMNVIGRVLHDENFLNQILHMNAEIVRISAEN</sequence>
<dbReference type="PANTHER" id="PTHR10333">
    <property type="entry name" value="INHIBITOR OF GROWTH PROTEIN"/>
    <property type="match status" value="1"/>
</dbReference>